<sequence>MNWVVSIISFSMLILSAVGETPRCSCEENKCKAVHLFSVDFEMAQNMCRQWGGELMTMKSNASDEIIGSLLGDTDGAFWITLRRASGEFTNFVSMLKGSESTNARQTIESSNWMSENVGNTAHCVSVSRDRIWKAQLCTDKLTGFLCEDVKRNICKAVLPFRDPRLVGFFYNSRPNECMYGPCEHHCEIIPGGYMCSCGKDYIPRITNRHMCDYHCPNKTCVAVCHKGQNTCYCPEGFVLNKNASGTYCDDIDECEADSCAQKCENTFGSYVCSCNNTFRLVNKDKCIPIYVPTTPHSNHTMSIASFSTAGEFIGLAIFIIVAIFILVFLLRYLRMRTSDDHETQINPQNNSEI</sequence>
<keyword evidence="10 14" id="KW-0472">Membrane</keyword>
<dbReference type="Gene3D" id="3.10.100.10">
    <property type="entry name" value="Mannose-Binding Protein A, subunit A"/>
    <property type="match status" value="1"/>
</dbReference>
<dbReference type="InterPro" id="IPR000742">
    <property type="entry name" value="EGF"/>
</dbReference>
<proteinExistence type="predicted"/>
<evidence type="ECO:0000256" key="11">
    <source>
        <dbReference type="ARBA" id="ARBA00023157"/>
    </source>
</evidence>
<dbReference type="GO" id="GO:0004888">
    <property type="term" value="F:transmembrane signaling receptor activity"/>
    <property type="evidence" value="ECO:0007669"/>
    <property type="project" value="InterPro"/>
</dbReference>
<dbReference type="InterPro" id="IPR016187">
    <property type="entry name" value="CTDL_fold"/>
</dbReference>
<dbReference type="InParanoid" id="A0A6J2WA78"/>
<dbReference type="GO" id="GO:0005509">
    <property type="term" value="F:calcium ion binding"/>
    <property type="evidence" value="ECO:0007669"/>
    <property type="project" value="InterPro"/>
</dbReference>
<evidence type="ECO:0000256" key="8">
    <source>
        <dbReference type="ARBA" id="ARBA00022974"/>
    </source>
</evidence>
<dbReference type="AlphaFoldDB" id="A0A6J2WA78"/>
<keyword evidence="5 14" id="KW-0812">Transmembrane</keyword>
<dbReference type="InterPro" id="IPR018097">
    <property type="entry name" value="EGF_Ca-bd_CS"/>
</dbReference>
<keyword evidence="8" id="KW-0654">Proteoglycan</keyword>
<organism evidence="17 18">
    <name type="scientific">Chanos chanos</name>
    <name type="common">Milkfish</name>
    <name type="synonym">Mugil chanos</name>
    <dbReference type="NCBI Taxonomy" id="29144"/>
    <lineage>
        <taxon>Eukaryota</taxon>
        <taxon>Metazoa</taxon>
        <taxon>Chordata</taxon>
        <taxon>Craniata</taxon>
        <taxon>Vertebrata</taxon>
        <taxon>Euteleostomi</taxon>
        <taxon>Actinopterygii</taxon>
        <taxon>Neopterygii</taxon>
        <taxon>Teleostei</taxon>
        <taxon>Ostariophysi</taxon>
        <taxon>Gonorynchiformes</taxon>
        <taxon>Chanidae</taxon>
        <taxon>Chanos</taxon>
    </lineage>
</organism>
<dbReference type="PANTHER" id="PTHR14789:SF9">
    <property type="entry name" value="THROMBOMODULIN"/>
    <property type="match status" value="1"/>
</dbReference>
<keyword evidence="3" id="KW-0245">EGF-like domain</keyword>
<keyword evidence="7" id="KW-0430">Lectin</keyword>
<name>A0A6J2WA78_CHACN</name>
<evidence type="ECO:0000256" key="2">
    <source>
        <dbReference type="ARBA" id="ARBA00019822"/>
    </source>
</evidence>
<dbReference type="Pfam" id="PF00059">
    <property type="entry name" value="Lectin_C"/>
    <property type="match status" value="1"/>
</dbReference>
<evidence type="ECO:0000256" key="15">
    <source>
        <dbReference type="SAM" id="SignalP"/>
    </source>
</evidence>
<dbReference type="Gene3D" id="2.10.25.10">
    <property type="entry name" value="Laminin"/>
    <property type="match status" value="2"/>
</dbReference>
<dbReference type="InterPro" id="IPR016186">
    <property type="entry name" value="C-type_lectin-like/link_sf"/>
</dbReference>
<dbReference type="InterPro" id="IPR009030">
    <property type="entry name" value="Growth_fac_rcpt_cys_sf"/>
</dbReference>
<dbReference type="GO" id="GO:0030246">
    <property type="term" value="F:carbohydrate binding"/>
    <property type="evidence" value="ECO:0007669"/>
    <property type="project" value="UniProtKB-KW"/>
</dbReference>
<evidence type="ECO:0000256" key="14">
    <source>
        <dbReference type="SAM" id="Phobius"/>
    </source>
</evidence>
<evidence type="ECO:0000256" key="10">
    <source>
        <dbReference type="ARBA" id="ARBA00023136"/>
    </source>
</evidence>
<comment type="function">
    <text evidence="12">Endothelial cell receptor that plays a critical role in regulating several physiological processes including hemostasis, coagulation, fibrinolysis, inflammation, and angiogenesis. Acts as a cofactor for thrombin activation of protein C/PROC on the surface of vascular endothelial cells leading to initiation of the activated protein C anticoagulant pathway. Also accelerates the activation of the plasma carboxypeptidase B2/CPB2, which catalyzes removal of C-terminal basic amino acids from its substrates including kinins or anaphylatoxins leading to fibrinolysis inhibition. Plays critical protective roles in changing the cleavage specificity of protease-activated receptor 1/PAR1, inhibiting endothelial cell permeability and inflammation. Suppresses inflammation distinctly from its anticoagulant cofactor activity by sequestering HMGB1 thereby preventing it from engaging cellular receptors such as RAGE and contributing to the inflammatory response.</text>
</comment>
<dbReference type="InterPro" id="IPR015149">
    <property type="entry name" value="Tme5_EGF-like"/>
</dbReference>
<evidence type="ECO:0000256" key="7">
    <source>
        <dbReference type="ARBA" id="ARBA00022734"/>
    </source>
</evidence>
<dbReference type="InterPro" id="IPR001304">
    <property type="entry name" value="C-type_lectin-like"/>
</dbReference>
<keyword evidence="8" id="KW-0325">Glycoprotein</keyword>
<keyword evidence="6 15" id="KW-0732">Signal</keyword>
<dbReference type="Pfam" id="PF09064">
    <property type="entry name" value="EGF_Tme5"/>
    <property type="match status" value="1"/>
</dbReference>
<dbReference type="OrthoDB" id="4062651at2759"/>
<keyword evidence="4" id="KW-0597">Phosphoprotein</keyword>
<dbReference type="SUPFAM" id="SSF57184">
    <property type="entry name" value="Growth factor receptor domain"/>
    <property type="match status" value="1"/>
</dbReference>
<dbReference type="RefSeq" id="XP_030642275.1">
    <property type="nucleotide sequence ID" value="XM_030786415.1"/>
</dbReference>
<dbReference type="InterPro" id="IPR051505">
    <property type="entry name" value="C-type_lectin_domain"/>
</dbReference>
<dbReference type="SUPFAM" id="SSF56436">
    <property type="entry name" value="C-type lectin-like"/>
    <property type="match status" value="1"/>
</dbReference>
<evidence type="ECO:0000256" key="1">
    <source>
        <dbReference type="ARBA" id="ARBA00004479"/>
    </source>
</evidence>
<feature type="signal peptide" evidence="15">
    <location>
        <begin position="1"/>
        <end position="19"/>
    </location>
</feature>
<reference evidence="18" key="1">
    <citation type="submission" date="2025-08" db="UniProtKB">
        <authorList>
            <consortium name="RefSeq"/>
        </authorList>
    </citation>
    <scope>IDENTIFICATION</scope>
</reference>
<evidence type="ECO:0000313" key="17">
    <source>
        <dbReference type="Proteomes" id="UP000504632"/>
    </source>
</evidence>
<evidence type="ECO:0000256" key="5">
    <source>
        <dbReference type="ARBA" id="ARBA00022692"/>
    </source>
</evidence>
<feature type="transmembrane region" description="Helical" evidence="14">
    <location>
        <begin position="313"/>
        <end position="334"/>
    </location>
</feature>
<dbReference type="SMART" id="SM00179">
    <property type="entry name" value="EGF_CA"/>
    <property type="match status" value="2"/>
</dbReference>
<feature type="chain" id="PRO_5026838549" description="Thrombomodulin" evidence="15">
    <location>
        <begin position="20"/>
        <end position="354"/>
    </location>
</feature>
<accession>A0A6J2WA78</accession>
<comment type="subcellular location">
    <subcellularLocation>
        <location evidence="1">Membrane</location>
        <topology evidence="1">Single-pass type I membrane protein</topology>
    </subcellularLocation>
</comment>
<dbReference type="CDD" id="cd00054">
    <property type="entry name" value="EGF_CA"/>
    <property type="match status" value="1"/>
</dbReference>
<dbReference type="GO" id="GO:0016020">
    <property type="term" value="C:membrane"/>
    <property type="evidence" value="ECO:0007669"/>
    <property type="project" value="UniProtKB-SubCell"/>
</dbReference>
<gene>
    <name evidence="18" type="primary">LOC115822525</name>
</gene>
<protein>
    <recommendedName>
        <fullName evidence="2">Thrombomodulin</fullName>
    </recommendedName>
</protein>
<evidence type="ECO:0000256" key="13">
    <source>
        <dbReference type="ARBA" id="ARBA00046453"/>
    </source>
</evidence>
<comment type="subunit">
    <text evidence="13">Interacts with ITGAL, ITGAM and ITGB2. Interacts with thrombin/F2; this interaction switches the specificity of thrombin from a procoagulant to an anticoagulant and antifibrinolytic protease. Interacts with ANGP1 and ANGP2; these interactions significantly inhibit the generation of activated PC and TAFIa/CPB2 by the thrombin/thrombomodulin complex. Interacts with PF4; this interaction enhances generation of activated protein C. Interacts with HMGB1; this interaction inhibits HMGB1 inflammatory activity.</text>
</comment>
<dbReference type="PROSITE" id="PS50041">
    <property type="entry name" value="C_TYPE_LECTIN_2"/>
    <property type="match status" value="1"/>
</dbReference>
<feature type="domain" description="C-type lectin" evidence="16">
    <location>
        <begin position="27"/>
        <end position="142"/>
    </location>
</feature>
<evidence type="ECO:0000256" key="12">
    <source>
        <dbReference type="ARBA" id="ARBA00045242"/>
    </source>
</evidence>
<evidence type="ECO:0000256" key="9">
    <source>
        <dbReference type="ARBA" id="ARBA00022989"/>
    </source>
</evidence>
<dbReference type="PROSITE" id="PS01187">
    <property type="entry name" value="EGF_CA"/>
    <property type="match status" value="1"/>
</dbReference>
<evidence type="ECO:0000313" key="18">
    <source>
        <dbReference type="RefSeq" id="XP_030642275.1"/>
    </source>
</evidence>
<keyword evidence="9 14" id="KW-1133">Transmembrane helix</keyword>
<evidence type="ECO:0000259" key="16">
    <source>
        <dbReference type="PROSITE" id="PS50041"/>
    </source>
</evidence>
<dbReference type="PANTHER" id="PTHR14789">
    <property type="entry name" value="CHONDROLECTIN VARIANT CHODLFDELTAE"/>
    <property type="match status" value="1"/>
</dbReference>
<keyword evidence="17" id="KW-1185">Reference proteome</keyword>
<dbReference type="SMART" id="SM00034">
    <property type="entry name" value="CLECT"/>
    <property type="match status" value="1"/>
</dbReference>
<evidence type="ECO:0000256" key="3">
    <source>
        <dbReference type="ARBA" id="ARBA00022536"/>
    </source>
</evidence>
<dbReference type="SMART" id="SM00181">
    <property type="entry name" value="EGF"/>
    <property type="match status" value="3"/>
</dbReference>
<dbReference type="Proteomes" id="UP000504632">
    <property type="component" value="Chromosome 10"/>
</dbReference>
<evidence type="ECO:0000256" key="4">
    <source>
        <dbReference type="ARBA" id="ARBA00022553"/>
    </source>
</evidence>
<dbReference type="InterPro" id="IPR001881">
    <property type="entry name" value="EGF-like_Ca-bd_dom"/>
</dbReference>
<evidence type="ECO:0000256" key="6">
    <source>
        <dbReference type="ARBA" id="ARBA00022729"/>
    </source>
</evidence>
<dbReference type="GeneID" id="115822525"/>
<keyword evidence="11" id="KW-1015">Disulfide bond</keyword>